<dbReference type="Proteomes" id="UP000198394">
    <property type="component" value="Unassembled WGS sequence"/>
</dbReference>
<dbReference type="RefSeq" id="WP_089097986.1">
    <property type="nucleotide sequence ID" value="NZ_NDYL01000002.1"/>
</dbReference>
<organism evidence="1 2">
    <name type="scientific">Parageobacillus galactosidasius</name>
    <dbReference type="NCBI Taxonomy" id="883812"/>
    <lineage>
        <taxon>Bacteria</taxon>
        <taxon>Bacillati</taxon>
        <taxon>Bacillota</taxon>
        <taxon>Bacilli</taxon>
        <taxon>Bacillales</taxon>
        <taxon>Anoxybacillaceae</taxon>
        <taxon>Parageobacillus</taxon>
    </lineage>
</organism>
<reference evidence="1 2" key="1">
    <citation type="submission" date="2017-04" db="EMBL/GenBank/DDBJ databases">
        <title>The genome sequence of Parageobacillus galactosidasius DSM 18751.</title>
        <authorList>
            <person name="Ramaloko W.T."/>
            <person name="Koen N."/>
            <person name="Polliack S."/>
            <person name="Aliyu H."/>
            <person name="Lebre P."/>
            <person name="Mohr T."/>
            <person name="Oswald F."/>
            <person name="Zwick M."/>
            <person name="Neumann A."/>
            <person name="Syldatk C."/>
            <person name="Cowan D."/>
            <person name="De Maayer P."/>
        </authorList>
    </citation>
    <scope>NUCLEOTIDE SEQUENCE [LARGE SCALE GENOMIC DNA]</scope>
    <source>
        <strain evidence="1 2">DSM 18751</strain>
    </source>
</reference>
<protein>
    <submittedName>
        <fullName evidence="1">Uncharacterized protein</fullName>
    </submittedName>
</protein>
<gene>
    <name evidence="1" type="ORF">B9L23_15680</name>
</gene>
<proteinExistence type="predicted"/>
<evidence type="ECO:0000313" key="1">
    <source>
        <dbReference type="EMBL" id="OXB92611.1"/>
    </source>
</evidence>
<dbReference type="AlphaFoldDB" id="A0A226QJ67"/>
<sequence>MYKKNDEPGDILLRDWIAYIHDKLGQEQWITVYSSHRGDWGATYFFSALIPNSKIEESLNNESWDLHIGDGMPGFSVSYTNGVKQVKYHRFGDDDGIEPLILYRQFHGIKNDYVEVSEEFRLFHNLYHDTVNNKFIKIDDSGNEEDVILFEEDRVQIKLKYLKQFLAIKEMHLAIYFSIDRYSNKSLKDYGLMEEVRKTVKEGNIRYHIFIEESKYPIYDNKPLLSRIEGKKLIPGVPKEKSGIWPYNEQEKEEYEEFIIDTDENGEPVFYTCNPNELADYFGKNPGAPHYLTPVFFRRDVLTKYYSKPELYSVEDGYLRCGGLWGLRIDNNHEKYVVVYLGDLGRDLPPGERAYWKSFNVTPDGTISDVNWKRNFLGEFADPEKADLVFKLQFNVFQKKWQKKFGWPLFKPLSEDDEHNFKALRVPITNEQHEFDQQVLSLAKVLIDSLNEKQIEQHIPEELPNNTKGIAKLAKFLEAQGLMDFESYIKFLRSLWDLRIGAGHRKGDTYQRGAAYFKLEERPLAQAFAEILEQATTFLKYLDEKFLSTEKFPESYDD</sequence>
<dbReference type="EMBL" id="NDYL01000002">
    <property type="protein sequence ID" value="OXB92611.1"/>
    <property type="molecule type" value="Genomic_DNA"/>
</dbReference>
<name>A0A226QJ67_9BACL</name>
<accession>A0A226QJ67</accession>
<evidence type="ECO:0000313" key="2">
    <source>
        <dbReference type="Proteomes" id="UP000198394"/>
    </source>
</evidence>
<keyword evidence="2" id="KW-1185">Reference proteome</keyword>
<comment type="caution">
    <text evidence="1">The sequence shown here is derived from an EMBL/GenBank/DDBJ whole genome shotgun (WGS) entry which is preliminary data.</text>
</comment>